<evidence type="ECO:0000256" key="6">
    <source>
        <dbReference type="SAM" id="Phobius"/>
    </source>
</evidence>
<comment type="similarity">
    <text evidence="2">Belongs to the nematode receptor-like protein srb family.</text>
</comment>
<reference evidence="7 8" key="1">
    <citation type="submission" date="2013-11" db="EMBL/GenBank/DDBJ databases">
        <title>Draft genome of the bovine lungworm Dictyocaulus viviparus.</title>
        <authorList>
            <person name="Mitreva M."/>
        </authorList>
    </citation>
    <scope>NUCLEOTIDE SEQUENCE [LARGE SCALE GENOMIC DNA]</scope>
    <source>
        <strain evidence="7 8">HannoverDv2000</strain>
    </source>
</reference>
<feature type="transmembrane region" description="Helical" evidence="6">
    <location>
        <begin position="51"/>
        <end position="74"/>
    </location>
</feature>
<dbReference type="Proteomes" id="UP000053766">
    <property type="component" value="Unassembled WGS sequence"/>
</dbReference>
<comment type="subcellular location">
    <subcellularLocation>
        <location evidence="1">Membrane</location>
        <topology evidence="1">Multi-pass membrane protein</topology>
    </subcellularLocation>
</comment>
<proteinExistence type="inferred from homology"/>
<accession>A0A0D8XXL6</accession>
<keyword evidence="5 6" id="KW-0472">Membrane</keyword>
<reference evidence="8" key="2">
    <citation type="journal article" date="2016" name="Sci. Rep.">
        <title>Dictyocaulus viviparus genome, variome and transcriptome elucidate lungworm biology and support future intervention.</title>
        <authorList>
            <person name="McNulty S.N."/>
            <person name="Strube C."/>
            <person name="Rosa B.A."/>
            <person name="Martin J.C."/>
            <person name="Tyagi R."/>
            <person name="Choi Y.J."/>
            <person name="Wang Q."/>
            <person name="Hallsworth Pepin K."/>
            <person name="Zhang X."/>
            <person name="Ozersky P."/>
            <person name="Wilson R.K."/>
            <person name="Sternberg P.W."/>
            <person name="Gasser R.B."/>
            <person name="Mitreva M."/>
        </authorList>
    </citation>
    <scope>NUCLEOTIDE SEQUENCE [LARGE SCALE GENOMIC DNA]</scope>
    <source>
        <strain evidence="8">HannoverDv2000</strain>
    </source>
</reference>
<dbReference type="PANTHER" id="PTHR31216:SF11">
    <property type="entry name" value="SERPENTINE RECEPTOR CLASS BETA-16-RELATED"/>
    <property type="match status" value="1"/>
</dbReference>
<dbReference type="EMBL" id="KN716265">
    <property type="protein sequence ID" value="KJH48509.1"/>
    <property type="molecule type" value="Genomic_DNA"/>
</dbReference>
<evidence type="ECO:0000256" key="2">
    <source>
        <dbReference type="ARBA" id="ARBA00006860"/>
    </source>
</evidence>
<gene>
    <name evidence="7" type="ORF">DICVIV_05359</name>
</gene>
<dbReference type="AlphaFoldDB" id="A0A0D8XXL6"/>
<keyword evidence="8" id="KW-1185">Reference proteome</keyword>
<dbReference type="OrthoDB" id="5870496at2759"/>
<evidence type="ECO:0000313" key="8">
    <source>
        <dbReference type="Proteomes" id="UP000053766"/>
    </source>
</evidence>
<dbReference type="PANTHER" id="PTHR31216">
    <property type="entry name" value="SERPENTINE RECEPTOR CLASS BETA-1-RELATED-RELATED"/>
    <property type="match status" value="1"/>
</dbReference>
<name>A0A0D8XXL6_DICVI</name>
<keyword evidence="4 6" id="KW-1133">Transmembrane helix</keyword>
<dbReference type="GO" id="GO:0004888">
    <property type="term" value="F:transmembrane signaling receptor activity"/>
    <property type="evidence" value="ECO:0007669"/>
    <property type="project" value="InterPro"/>
</dbReference>
<dbReference type="Pfam" id="PF10292">
    <property type="entry name" value="7TM_GPCR_Srab"/>
    <property type="match status" value="1"/>
</dbReference>
<feature type="transmembrane region" description="Helical" evidence="6">
    <location>
        <begin position="6"/>
        <end position="30"/>
    </location>
</feature>
<organism evidence="7 8">
    <name type="scientific">Dictyocaulus viviparus</name>
    <name type="common">Bovine lungworm</name>
    <dbReference type="NCBI Taxonomy" id="29172"/>
    <lineage>
        <taxon>Eukaryota</taxon>
        <taxon>Metazoa</taxon>
        <taxon>Ecdysozoa</taxon>
        <taxon>Nematoda</taxon>
        <taxon>Chromadorea</taxon>
        <taxon>Rhabditida</taxon>
        <taxon>Rhabditina</taxon>
        <taxon>Rhabditomorpha</taxon>
        <taxon>Strongyloidea</taxon>
        <taxon>Metastrongylidae</taxon>
        <taxon>Dictyocaulus</taxon>
    </lineage>
</organism>
<feature type="transmembrane region" description="Helical" evidence="6">
    <location>
        <begin position="187"/>
        <end position="205"/>
    </location>
</feature>
<evidence type="ECO:0008006" key="9">
    <source>
        <dbReference type="Google" id="ProtNLM"/>
    </source>
</evidence>
<evidence type="ECO:0000313" key="7">
    <source>
        <dbReference type="EMBL" id="KJH48509.1"/>
    </source>
</evidence>
<keyword evidence="3 6" id="KW-0812">Transmembrane</keyword>
<sequence>MKIILFMYYTLPILHATTYSAIQIIGLVALCCERIVATIRSSKYESNRIALGLLLFIFTIVCIVIATCLVYDAEDFKMETWSMGIVPPRAVDDYNLFVIMNIIISFGCIIALHFSLRFNKRQSSVGSATLTTRYQIRENVVTTEFAMHIASLQVFFVVFYGIGGLFMRMFGEQVFGQQRSLYTSFRQMLYVIPIFTFVLPIYSIYRLNHYRLHRNNNIETIVKMESRGVAGSRNYEDIITKSWQHI</sequence>
<dbReference type="InterPro" id="IPR019408">
    <property type="entry name" value="7TM_GPCR_serpentine_rcpt_Srab"/>
</dbReference>
<feature type="transmembrane region" description="Helical" evidence="6">
    <location>
        <begin position="145"/>
        <end position="167"/>
    </location>
</feature>
<dbReference type="GO" id="GO:0007606">
    <property type="term" value="P:sensory perception of chemical stimulus"/>
    <property type="evidence" value="ECO:0007669"/>
    <property type="project" value="InterPro"/>
</dbReference>
<evidence type="ECO:0000256" key="4">
    <source>
        <dbReference type="ARBA" id="ARBA00022989"/>
    </source>
</evidence>
<dbReference type="GO" id="GO:0016020">
    <property type="term" value="C:membrane"/>
    <property type="evidence" value="ECO:0007669"/>
    <property type="project" value="UniProtKB-SubCell"/>
</dbReference>
<evidence type="ECO:0000256" key="1">
    <source>
        <dbReference type="ARBA" id="ARBA00004141"/>
    </source>
</evidence>
<evidence type="ECO:0000256" key="5">
    <source>
        <dbReference type="ARBA" id="ARBA00023136"/>
    </source>
</evidence>
<evidence type="ECO:0000256" key="3">
    <source>
        <dbReference type="ARBA" id="ARBA00022692"/>
    </source>
</evidence>
<dbReference type="InterPro" id="IPR002184">
    <property type="entry name" value="7TM_GPCR_serpentine_rcpt_Srb"/>
</dbReference>
<protein>
    <recommendedName>
        <fullName evidence="9">Integral membrane protein Srb</fullName>
    </recommendedName>
</protein>
<dbReference type="STRING" id="29172.A0A0D8XXL6"/>
<feature type="transmembrane region" description="Helical" evidence="6">
    <location>
        <begin position="94"/>
        <end position="114"/>
    </location>
</feature>